<gene>
    <name evidence="2" type="ORF">C1H46_002360</name>
</gene>
<evidence type="ECO:0000313" key="3">
    <source>
        <dbReference type="Proteomes" id="UP000315295"/>
    </source>
</evidence>
<dbReference type="GO" id="GO:0003743">
    <property type="term" value="F:translation initiation factor activity"/>
    <property type="evidence" value="ECO:0007669"/>
    <property type="project" value="InterPro"/>
</dbReference>
<dbReference type="GO" id="GO:0003729">
    <property type="term" value="F:mRNA binding"/>
    <property type="evidence" value="ECO:0007669"/>
    <property type="project" value="TreeGrafter"/>
</dbReference>
<organism evidence="2 3">
    <name type="scientific">Malus baccata</name>
    <name type="common">Siberian crab apple</name>
    <name type="synonym">Pyrus baccata</name>
    <dbReference type="NCBI Taxonomy" id="106549"/>
    <lineage>
        <taxon>Eukaryota</taxon>
        <taxon>Viridiplantae</taxon>
        <taxon>Streptophyta</taxon>
        <taxon>Embryophyta</taxon>
        <taxon>Tracheophyta</taxon>
        <taxon>Spermatophyta</taxon>
        <taxon>Magnoliopsida</taxon>
        <taxon>eudicotyledons</taxon>
        <taxon>Gunneridae</taxon>
        <taxon>Pentapetalae</taxon>
        <taxon>rosids</taxon>
        <taxon>fabids</taxon>
        <taxon>Rosales</taxon>
        <taxon>Rosaceae</taxon>
        <taxon>Amygdaloideae</taxon>
        <taxon>Maleae</taxon>
        <taxon>Malus</taxon>
    </lineage>
</organism>
<sequence>MATMATTVSPWAKLDAWALAAEEQEAELKQQAKEEQQRAPPFADFPSFLAAAATKPKKKKQTISLAEFNTFGAPKPKPAEHLVALTHEDKMFLPTDRRELTTEELDRNRLGDGFKTYVGDRGNNRYSNGDELTDSK</sequence>
<dbReference type="PANTHER" id="PTHR32091:SF17">
    <property type="entry name" value="EUKARYOTIC TRANSLATION INITIATION FACTOR 4B3"/>
    <property type="match status" value="1"/>
</dbReference>
<keyword evidence="3" id="KW-1185">Reference proteome</keyword>
<dbReference type="AlphaFoldDB" id="A0A540NLR4"/>
<protein>
    <submittedName>
        <fullName evidence="2">Uncharacterized protein</fullName>
    </submittedName>
</protein>
<comment type="caution">
    <text evidence="2">The sequence shown here is derived from an EMBL/GenBank/DDBJ whole genome shotgun (WGS) entry which is preliminary data.</text>
</comment>
<accession>A0A540NLR4</accession>
<evidence type="ECO:0000313" key="2">
    <source>
        <dbReference type="EMBL" id="TQE11966.1"/>
    </source>
</evidence>
<reference evidence="2 3" key="1">
    <citation type="journal article" date="2019" name="G3 (Bethesda)">
        <title>Sequencing of a Wild Apple (Malus baccata) Genome Unravels the Differences Between Cultivated and Wild Apple Species Regarding Disease Resistance and Cold Tolerance.</title>
        <authorList>
            <person name="Chen X."/>
        </authorList>
    </citation>
    <scope>NUCLEOTIDE SEQUENCE [LARGE SCALE GENOMIC DNA]</scope>
    <source>
        <strain evidence="3">cv. Shandingzi</strain>
        <tissue evidence="2">Leaves</tissue>
    </source>
</reference>
<dbReference type="EMBL" id="VIEB01000024">
    <property type="protein sequence ID" value="TQE11966.1"/>
    <property type="molecule type" value="Genomic_DNA"/>
</dbReference>
<dbReference type="Pfam" id="PF06273">
    <property type="entry name" value="eIF-4B"/>
    <property type="match status" value="1"/>
</dbReference>
<evidence type="ECO:0000256" key="1">
    <source>
        <dbReference type="SAM" id="MobiDB-lite"/>
    </source>
</evidence>
<feature type="region of interest" description="Disordered" evidence="1">
    <location>
        <begin position="111"/>
        <end position="136"/>
    </location>
</feature>
<dbReference type="PANTHER" id="PTHR32091">
    <property type="entry name" value="EUKARYOTIC TRANSLATION INITIATION FACTOR 4B"/>
    <property type="match status" value="1"/>
</dbReference>
<dbReference type="STRING" id="106549.A0A540NLR4"/>
<dbReference type="InterPro" id="IPR010433">
    <property type="entry name" value="EIF-4B_pln"/>
</dbReference>
<proteinExistence type="predicted"/>
<name>A0A540NLR4_MALBA</name>
<dbReference type="Proteomes" id="UP000315295">
    <property type="component" value="Unassembled WGS sequence"/>
</dbReference>